<keyword evidence="5" id="KW-1185">Reference proteome</keyword>
<dbReference type="eggNOG" id="COG1309">
    <property type="taxonomic scope" value="Bacteria"/>
</dbReference>
<gene>
    <name evidence="4" type="ORF">F933_03403</name>
</gene>
<dbReference type="InterPro" id="IPR009057">
    <property type="entry name" value="Homeodomain-like_sf"/>
</dbReference>
<dbReference type="PATRIC" id="fig|1217648.3.peg.3309"/>
<dbReference type="SUPFAM" id="SSF46689">
    <property type="entry name" value="Homeodomain-like"/>
    <property type="match status" value="1"/>
</dbReference>
<protein>
    <recommendedName>
        <fullName evidence="3">HTH tetR-type domain-containing protein</fullName>
    </recommendedName>
</protein>
<feature type="DNA-binding region" description="H-T-H motif" evidence="2">
    <location>
        <begin position="35"/>
        <end position="54"/>
    </location>
</feature>
<dbReference type="EMBL" id="APQL01000013">
    <property type="protein sequence ID" value="ENW02997.1"/>
    <property type="molecule type" value="Genomic_DNA"/>
</dbReference>
<dbReference type="AlphaFoldDB" id="N9DYK8"/>
<dbReference type="Proteomes" id="UP000017670">
    <property type="component" value="Unassembled WGS sequence"/>
</dbReference>
<dbReference type="PRINTS" id="PR00455">
    <property type="entry name" value="HTHTETR"/>
</dbReference>
<dbReference type="PROSITE" id="PS50977">
    <property type="entry name" value="HTH_TETR_2"/>
    <property type="match status" value="1"/>
</dbReference>
<accession>N9DYK8</accession>
<comment type="caution">
    <text evidence="4">The sequence shown here is derived from an EMBL/GenBank/DDBJ whole genome shotgun (WGS) entry which is preliminary data.</text>
</comment>
<dbReference type="GeneID" id="29858280"/>
<evidence type="ECO:0000256" key="1">
    <source>
        <dbReference type="ARBA" id="ARBA00023125"/>
    </source>
</evidence>
<name>N9DYK8_9GAMM</name>
<dbReference type="HOGENOM" id="CLU_069356_23_3_6"/>
<dbReference type="PANTHER" id="PTHR43479:SF22">
    <property type="entry name" value="TRANSCRIPTIONAL REGULATOR, TETR FAMILY"/>
    <property type="match status" value="1"/>
</dbReference>
<dbReference type="InterPro" id="IPR050624">
    <property type="entry name" value="HTH-type_Tx_Regulator"/>
</dbReference>
<keyword evidence="1 2" id="KW-0238">DNA-binding</keyword>
<dbReference type="STRING" id="262668.GCA_000931715_00112"/>
<dbReference type="InterPro" id="IPR001647">
    <property type="entry name" value="HTH_TetR"/>
</dbReference>
<dbReference type="PANTHER" id="PTHR43479">
    <property type="entry name" value="ACREF/ENVCD OPERON REPRESSOR-RELATED"/>
    <property type="match status" value="1"/>
</dbReference>
<feature type="domain" description="HTH tetR-type" evidence="3">
    <location>
        <begin position="12"/>
        <end position="72"/>
    </location>
</feature>
<evidence type="ECO:0000259" key="3">
    <source>
        <dbReference type="PROSITE" id="PS50977"/>
    </source>
</evidence>
<evidence type="ECO:0000256" key="2">
    <source>
        <dbReference type="PROSITE-ProRule" id="PRU00335"/>
    </source>
</evidence>
<organism evidence="4 5">
    <name type="scientific">Acinetobacter beijerinckii CIP 110307</name>
    <dbReference type="NCBI Taxonomy" id="1217648"/>
    <lineage>
        <taxon>Bacteria</taxon>
        <taxon>Pseudomonadati</taxon>
        <taxon>Pseudomonadota</taxon>
        <taxon>Gammaproteobacteria</taxon>
        <taxon>Moraxellales</taxon>
        <taxon>Moraxellaceae</taxon>
        <taxon>Acinetobacter</taxon>
    </lineage>
</organism>
<dbReference type="Pfam" id="PF00440">
    <property type="entry name" value="TetR_N"/>
    <property type="match status" value="1"/>
</dbReference>
<proteinExistence type="predicted"/>
<evidence type="ECO:0000313" key="5">
    <source>
        <dbReference type="Proteomes" id="UP000017670"/>
    </source>
</evidence>
<evidence type="ECO:0000313" key="4">
    <source>
        <dbReference type="EMBL" id="ENW02997.1"/>
    </source>
</evidence>
<reference evidence="4 5" key="1">
    <citation type="submission" date="2013-02" db="EMBL/GenBank/DDBJ databases">
        <title>The Genome Sequence of Acinetobacter beijerinckii CIP 110307.</title>
        <authorList>
            <consortium name="The Broad Institute Genome Sequencing Platform"/>
            <consortium name="The Broad Institute Genome Sequencing Center for Infectious Disease"/>
            <person name="Cerqueira G."/>
            <person name="Feldgarden M."/>
            <person name="Courvalin P."/>
            <person name="Perichon B."/>
            <person name="Grillot-Courvalin C."/>
            <person name="Clermont D."/>
            <person name="Rocha E."/>
            <person name="Yoon E.-J."/>
            <person name="Nemec A."/>
            <person name="Walker B."/>
            <person name="Young S.K."/>
            <person name="Zeng Q."/>
            <person name="Gargeya S."/>
            <person name="Fitzgerald M."/>
            <person name="Haas B."/>
            <person name="Abouelleil A."/>
            <person name="Alvarado L."/>
            <person name="Arachchi H.M."/>
            <person name="Berlin A.M."/>
            <person name="Chapman S.B."/>
            <person name="Dewar J."/>
            <person name="Goldberg J."/>
            <person name="Griggs A."/>
            <person name="Gujja S."/>
            <person name="Hansen M."/>
            <person name="Howarth C."/>
            <person name="Imamovic A."/>
            <person name="Larimer J."/>
            <person name="McCowan C."/>
            <person name="Murphy C."/>
            <person name="Neiman D."/>
            <person name="Pearson M."/>
            <person name="Priest M."/>
            <person name="Roberts A."/>
            <person name="Saif S."/>
            <person name="Shea T."/>
            <person name="Sisk P."/>
            <person name="Sykes S."/>
            <person name="Wortman J."/>
            <person name="Nusbaum C."/>
            <person name="Birren B."/>
        </authorList>
    </citation>
    <scope>NUCLEOTIDE SEQUENCE [LARGE SCALE GENOMIC DNA]</scope>
    <source>
        <strain evidence="4 5">CIP 110307</strain>
    </source>
</reference>
<dbReference type="GO" id="GO:0003677">
    <property type="term" value="F:DNA binding"/>
    <property type="evidence" value="ECO:0007669"/>
    <property type="project" value="UniProtKB-UniRule"/>
</dbReference>
<dbReference type="Gene3D" id="1.10.357.10">
    <property type="entry name" value="Tetracycline Repressor, domain 2"/>
    <property type="match status" value="1"/>
</dbReference>
<dbReference type="RefSeq" id="WP_005063424.1">
    <property type="nucleotide sequence ID" value="NZ_KB849767.1"/>
</dbReference>
<sequence length="195" mass="22815">MNEVELDKNFKSSKEKAILETAYNLFKRQDYFRIGIDRIIEEAVVAKMTFYKYFPSKHQLILECLKYEIWIIQNTLNTRISSARPNGTMACLQTIYQWHLEQLSELDYRGNLIVKASIELSHLPEARLIIAVYNSWLFDLISILLEDLHITDKTLPQVIFNLLSGILLPTSLYVPCWSDIEYMITTVQTIKHPIN</sequence>